<dbReference type="GO" id="GO:0006281">
    <property type="term" value="P:DNA repair"/>
    <property type="evidence" value="ECO:0007669"/>
    <property type="project" value="TreeGrafter"/>
</dbReference>
<reference evidence="2" key="2">
    <citation type="submission" date="2022-06" db="UniProtKB">
        <authorList>
            <consortium name="EnsemblMetazoa"/>
        </authorList>
    </citation>
    <scope>IDENTIFICATION</scope>
    <source>
        <strain evidence="2">DF5081</strain>
    </source>
</reference>
<dbReference type="GO" id="GO:0031298">
    <property type="term" value="C:replication fork protection complex"/>
    <property type="evidence" value="ECO:0007669"/>
    <property type="project" value="TreeGrafter"/>
</dbReference>
<dbReference type="Proteomes" id="UP000005237">
    <property type="component" value="Unassembled WGS sequence"/>
</dbReference>
<dbReference type="GO" id="GO:0043111">
    <property type="term" value="P:replication fork arrest"/>
    <property type="evidence" value="ECO:0007669"/>
    <property type="project" value="TreeGrafter"/>
</dbReference>
<dbReference type="AlphaFoldDB" id="A0A8R1IUJ9"/>
<feature type="compositionally biased region" description="Acidic residues" evidence="1">
    <location>
        <begin position="145"/>
        <end position="158"/>
    </location>
</feature>
<keyword evidence="3" id="KW-1185">Reference proteome</keyword>
<dbReference type="GO" id="GO:0003677">
    <property type="term" value="F:DNA binding"/>
    <property type="evidence" value="ECO:0007669"/>
    <property type="project" value="TreeGrafter"/>
</dbReference>
<proteinExistence type="predicted"/>
<dbReference type="GO" id="GO:0000076">
    <property type="term" value="P:DNA replication checkpoint signaling"/>
    <property type="evidence" value="ECO:0007669"/>
    <property type="project" value="TreeGrafter"/>
</dbReference>
<name>A0A8R1IUJ9_CAEJA</name>
<dbReference type="InterPro" id="IPR044998">
    <property type="entry name" value="Timeless"/>
</dbReference>
<protein>
    <submittedName>
        <fullName evidence="2">Uncharacterized protein</fullName>
    </submittedName>
</protein>
<evidence type="ECO:0000313" key="3">
    <source>
        <dbReference type="Proteomes" id="UP000005237"/>
    </source>
</evidence>
<sequence length="301" mass="34977">MQVSEEDNRSEFDNLSEESLKTLWEKSKEDLEKILKKELPEMEDMNPLNWQLEVDDEIQQQFAMLSIQRSLRSKGFSAAVGLYHASRKIWPSDGIFGNDEMSPEEELAELEQIFMAELKDVAGKLKAAEEEANKKLDDAAGTEGVEADDEDVGEEEEEEVPCWKVEQIDFDFEAYVNKFAIVDILKWYVFLLNDFSRNSTELNQALVKMLHRIAFDLKLVVRLYQVSLFQVFQKVNEHFSSLTKELRKSSPLYELYQFGYHVLKKYFAKFAEMGGGDLALETLFWKGPKECFEVEYGYGSW</sequence>
<reference evidence="3" key="1">
    <citation type="submission" date="2010-08" db="EMBL/GenBank/DDBJ databases">
        <authorList>
            <consortium name="Caenorhabditis japonica Sequencing Consortium"/>
            <person name="Wilson R.K."/>
        </authorList>
    </citation>
    <scope>NUCLEOTIDE SEQUENCE [LARGE SCALE GENOMIC DNA]</scope>
    <source>
        <strain evidence="3">DF5081</strain>
    </source>
</reference>
<evidence type="ECO:0000256" key="1">
    <source>
        <dbReference type="SAM" id="MobiDB-lite"/>
    </source>
</evidence>
<accession>A0A8R1IUJ9</accession>
<organism evidence="2 3">
    <name type="scientific">Caenorhabditis japonica</name>
    <dbReference type="NCBI Taxonomy" id="281687"/>
    <lineage>
        <taxon>Eukaryota</taxon>
        <taxon>Metazoa</taxon>
        <taxon>Ecdysozoa</taxon>
        <taxon>Nematoda</taxon>
        <taxon>Chromadorea</taxon>
        <taxon>Rhabditida</taxon>
        <taxon>Rhabditina</taxon>
        <taxon>Rhabditomorpha</taxon>
        <taxon>Rhabditoidea</taxon>
        <taxon>Rhabditidae</taxon>
        <taxon>Peloderinae</taxon>
        <taxon>Caenorhabditis</taxon>
    </lineage>
</organism>
<dbReference type="PANTHER" id="PTHR22940:SF4">
    <property type="entry name" value="PROTEIN TIMELESS HOMOLOG"/>
    <property type="match status" value="1"/>
</dbReference>
<evidence type="ECO:0000313" key="2">
    <source>
        <dbReference type="EnsemblMetazoa" id="CJA42014.1"/>
    </source>
</evidence>
<dbReference type="PANTHER" id="PTHR22940">
    <property type="entry name" value="TIMEOUT/TIMELESS-2"/>
    <property type="match status" value="1"/>
</dbReference>
<feature type="region of interest" description="Disordered" evidence="1">
    <location>
        <begin position="133"/>
        <end position="158"/>
    </location>
</feature>
<dbReference type="EnsemblMetazoa" id="CJA42014.1">
    <property type="protein sequence ID" value="CJA42014.1"/>
    <property type="gene ID" value="WBGene00217862"/>
</dbReference>